<dbReference type="Proteomes" id="UP000627205">
    <property type="component" value="Unassembled WGS sequence"/>
</dbReference>
<dbReference type="AlphaFoldDB" id="A0A8J3AWJ3"/>
<name>A0A8J3AWJ3_9BURK</name>
<evidence type="ECO:0000259" key="1">
    <source>
        <dbReference type="Pfam" id="PF19266"/>
    </source>
</evidence>
<comment type="caution">
    <text evidence="2">The sequence shown here is derived from an EMBL/GenBank/DDBJ whole genome shotgun (WGS) entry which is preliminary data.</text>
</comment>
<dbReference type="InterPro" id="IPR036779">
    <property type="entry name" value="LysM_dom_sf"/>
</dbReference>
<feature type="domain" description="Contractile injection system tube protein N-terminal" evidence="1">
    <location>
        <begin position="10"/>
        <end position="166"/>
    </location>
</feature>
<gene>
    <name evidence="2" type="ORF">GCM10011430_00400</name>
</gene>
<dbReference type="Gene3D" id="3.10.350.10">
    <property type="entry name" value="LysM domain"/>
    <property type="match status" value="1"/>
</dbReference>
<protein>
    <recommendedName>
        <fullName evidence="1">Contractile injection system tube protein N-terminal domain-containing protein</fullName>
    </recommendedName>
</protein>
<dbReference type="Pfam" id="PF19266">
    <property type="entry name" value="CIS_tube"/>
    <property type="match status" value="1"/>
</dbReference>
<evidence type="ECO:0000313" key="3">
    <source>
        <dbReference type="Proteomes" id="UP000627205"/>
    </source>
</evidence>
<dbReference type="InterPro" id="IPR045361">
    <property type="entry name" value="CIS_tube_prot_N"/>
</dbReference>
<organism evidence="2 3">
    <name type="scientific">Oxalicibacterium solurbis</name>
    <dbReference type="NCBI Taxonomy" id="69280"/>
    <lineage>
        <taxon>Bacteria</taxon>
        <taxon>Pseudomonadati</taxon>
        <taxon>Pseudomonadota</taxon>
        <taxon>Betaproteobacteria</taxon>
        <taxon>Burkholderiales</taxon>
        <taxon>Oxalobacteraceae</taxon>
        <taxon>Oxalicibacterium</taxon>
    </lineage>
</organism>
<sequence>MPGISTGLKKKLTISACTVDEAGNIAVDNSQTAFEVLINPSSYKHQRAIEYNKKKTIGQAGATPRFNGMCPEKVTLQDIILDGTGVVSLIGMSDVKTMVDKLMTVIYKYVGKSHEPNYVRLLWGSLIFFCRAESIGVDYTLFKPSGAPLRAKVQITFVGWMSEQEAMLKANPSSPDLTHLVEVKAGDTLPLLCYRIYKDSGYYPQVARLNGITNFRDLRPGTVLRFPPLA</sequence>
<reference evidence="2" key="1">
    <citation type="journal article" date="2014" name="Int. J. Syst. Evol. Microbiol.">
        <title>Complete genome sequence of Corynebacterium casei LMG S-19264T (=DSM 44701T), isolated from a smear-ripened cheese.</title>
        <authorList>
            <consortium name="US DOE Joint Genome Institute (JGI-PGF)"/>
            <person name="Walter F."/>
            <person name="Albersmeier A."/>
            <person name="Kalinowski J."/>
            <person name="Ruckert C."/>
        </authorList>
    </citation>
    <scope>NUCLEOTIDE SEQUENCE</scope>
    <source>
        <strain evidence="2">CCM 7664</strain>
    </source>
</reference>
<reference evidence="2" key="2">
    <citation type="submission" date="2020-09" db="EMBL/GenBank/DDBJ databases">
        <authorList>
            <person name="Sun Q."/>
            <person name="Sedlacek I."/>
        </authorList>
    </citation>
    <scope>NUCLEOTIDE SEQUENCE</scope>
    <source>
        <strain evidence="2">CCM 7664</strain>
    </source>
</reference>
<keyword evidence="3" id="KW-1185">Reference proteome</keyword>
<proteinExistence type="predicted"/>
<dbReference type="RefSeq" id="WP_188418920.1">
    <property type="nucleotide sequence ID" value="NZ_BMDP01000001.1"/>
</dbReference>
<accession>A0A8J3AWJ3</accession>
<dbReference type="EMBL" id="BMDP01000001">
    <property type="protein sequence ID" value="GGI52866.1"/>
    <property type="molecule type" value="Genomic_DNA"/>
</dbReference>
<evidence type="ECO:0000313" key="2">
    <source>
        <dbReference type="EMBL" id="GGI52866.1"/>
    </source>
</evidence>